<evidence type="ECO:0000313" key="1">
    <source>
        <dbReference type="EMBL" id="BCI89139.1"/>
    </source>
</evidence>
<organism evidence="1 2">
    <name type="scientific">Mycobacterium kansasii</name>
    <dbReference type="NCBI Taxonomy" id="1768"/>
    <lineage>
        <taxon>Bacteria</taxon>
        <taxon>Bacillati</taxon>
        <taxon>Actinomycetota</taxon>
        <taxon>Actinomycetes</taxon>
        <taxon>Mycobacteriales</taxon>
        <taxon>Mycobacteriaceae</taxon>
        <taxon>Mycobacterium</taxon>
    </lineage>
</organism>
<accession>A0A7G1IHD8</accession>
<dbReference type="AlphaFoldDB" id="A0A7G1IHD8"/>
<reference evidence="1 2" key="1">
    <citation type="submission" date="2020-07" db="EMBL/GenBank/DDBJ databases">
        <title>Mycobacterium kansasii (former subtype) with zoonotic potential isolated from diseased indoor pet cat, Japan.</title>
        <authorList>
            <person name="Fukano H."/>
            <person name="Terazono T."/>
            <person name="Hoshino Y."/>
        </authorList>
    </citation>
    <scope>NUCLEOTIDE SEQUENCE [LARGE SCALE GENOMIC DNA]</scope>
    <source>
        <strain evidence="1 2">Kuro-I</strain>
    </source>
</reference>
<keyword evidence="2" id="KW-1185">Reference proteome</keyword>
<proteinExistence type="predicted"/>
<evidence type="ECO:0000313" key="2">
    <source>
        <dbReference type="Proteomes" id="UP000516380"/>
    </source>
</evidence>
<dbReference type="Proteomes" id="UP000516380">
    <property type="component" value="Chromosome"/>
</dbReference>
<sequence length="120" mass="12812">MAGQHRLAAVPEIAGVDPVVPCRRERAADVDTAERGGRGAHLPGNVGQLADPFRLLLRARRQPRIINASTAAIVTTSTVAKISEPTSVPEFMRAALPASGWYPTASSPARFMRDSSRPGR</sequence>
<name>A0A7G1IHD8_MYCKA</name>
<protein>
    <submittedName>
        <fullName evidence="1">Uncharacterized protein</fullName>
    </submittedName>
</protein>
<dbReference type="EMBL" id="AP023343">
    <property type="protein sequence ID" value="BCI89139.1"/>
    <property type="molecule type" value="Genomic_DNA"/>
</dbReference>
<gene>
    <name evidence="1" type="ORF">NIIDMKKI_43450</name>
</gene>